<dbReference type="EMBL" id="CP106795">
    <property type="protein sequence ID" value="UXY39983.1"/>
    <property type="molecule type" value="Genomic_DNA"/>
</dbReference>
<organism evidence="2 3">
    <name type="scientific">Streptomyces albidocamelliae</name>
    <dbReference type="NCBI Taxonomy" id="2981135"/>
    <lineage>
        <taxon>Bacteria</taxon>
        <taxon>Bacillati</taxon>
        <taxon>Actinomycetota</taxon>
        <taxon>Actinomycetes</taxon>
        <taxon>Kitasatosporales</taxon>
        <taxon>Streptomycetaceae</taxon>
        <taxon>Streptomyces</taxon>
    </lineage>
</organism>
<dbReference type="Proteomes" id="UP001060733">
    <property type="component" value="Chromosome"/>
</dbReference>
<evidence type="ECO:0000313" key="3">
    <source>
        <dbReference type="Proteomes" id="UP001060733"/>
    </source>
</evidence>
<proteinExistence type="predicted"/>
<name>A0ABY6F061_9ACTN</name>
<sequence length="216" mass="22784">MGVNLEVPPSWDDEPCRGILSVQVEADGGEAIADLAVLRDQSEVFGPVASTPAARRLLAAVDERVLDRLRSARARELARLQASETRWGIPAAKAGGREVPGLVLDIDATLITCHSGNEQAEPACAAGADLLGQPPIASGSRGLGTLISGSGEEDRGQGVELIGDSEQRMRQHRPIDRAPHHMSMPVITHQLVRASALLTAHADAHAEQGAKTLARL</sequence>
<evidence type="ECO:0000256" key="1">
    <source>
        <dbReference type="SAM" id="MobiDB-lite"/>
    </source>
</evidence>
<reference evidence="2" key="1">
    <citation type="submission" date="2022-10" db="EMBL/GenBank/DDBJ databases">
        <authorList>
            <person name="Mo P."/>
        </authorList>
    </citation>
    <scope>NUCLEOTIDE SEQUENCE</scope>
    <source>
        <strain evidence="2">HUAS 14-6</strain>
    </source>
</reference>
<keyword evidence="3" id="KW-1185">Reference proteome</keyword>
<accession>A0ABY6F061</accession>
<dbReference type="RefSeq" id="WP_263280021.1">
    <property type="nucleotide sequence ID" value="NZ_CP106795.1"/>
</dbReference>
<evidence type="ECO:0008006" key="4">
    <source>
        <dbReference type="Google" id="ProtNLM"/>
    </source>
</evidence>
<evidence type="ECO:0000313" key="2">
    <source>
        <dbReference type="EMBL" id="UXY39983.1"/>
    </source>
</evidence>
<feature type="region of interest" description="Disordered" evidence="1">
    <location>
        <begin position="147"/>
        <end position="169"/>
    </location>
</feature>
<gene>
    <name evidence="2" type="ORF">N8I86_37960</name>
</gene>
<protein>
    <recommendedName>
        <fullName evidence="4">Transposase DDE domain-containing protein</fullName>
    </recommendedName>
</protein>